<dbReference type="GO" id="GO:0016831">
    <property type="term" value="F:carboxy-lyase activity"/>
    <property type="evidence" value="ECO:0007669"/>
    <property type="project" value="UniProtKB-KW"/>
</dbReference>
<reference evidence="8 9" key="1">
    <citation type="submission" date="2019-04" db="EMBL/GenBank/DDBJ databases">
        <title>Friends and foes A comparative genomics study of 23 Aspergillus species from section Flavi.</title>
        <authorList>
            <consortium name="DOE Joint Genome Institute"/>
            <person name="Kjaerbolling I."/>
            <person name="Vesth T."/>
            <person name="Frisvad J.C."/>
            <person name="Nybo J.L."/>
            <person name="Theobald S."/>
            <person name="Kildgaard S."/>
            <person name="Isbrandt T."/>
            <person name="Kuo A."/>
            <person name="Sato A."/>
            <person name="Lyhne E.K."/>
            <person name="Kogle M.E."/>
            <person name="Wiebenga A."/>
            <person name="Kun R.S."/>
            <person name="Lubbers R.J."/>
            <person name="Makela M.R."/>
            <person name="Barry K."/>
            <person name="Chovatia M."/>
            <person name="Clum A."/>
            <person name="Daum C."/>
            <person name="Haridas S."/>
            <person name="He G."/>
            <person name="LaButti K."/>
            <person name="Lipzen A."/>
            <person name="Mondo S."/>
            <person name="Riley R."/>
            <person name="Salamov A."/>
            <person name="Simmons B.A."/>
            <person name="Magnuson J.K."/>
            <person name="Henrissat B."/>
            <person name="Mortensen U.H."/>
            <person name="Larsen T.O."/>
            <person name="Devries R.P."/>
            <person name="Grigoriev I.V."/>
            <person name="Machida M."/>
            <person name="Baker S.E."/>
            <person name="Andersen M.R."/>
        </authorList>
    </citation>
    <scope>NUCLEOTIDE SEQUENCE [LARGE SCALE GENOMIC DNA]</scope>
    <source>
        <strain evidence="8 9">IBT 18842</strain>
    </source>
</reference>
<comment type="cofactor">
    <cofactor evidence="1 6 7">
        <name>pyridoxal 5'-phosphate</name>
        <dbReference type="ChEBI" id="CHEBI:597326"/>
    </cofactor>
</comment>
<dbReference type="Gene3D" id="3.90.1150.170">
    <property type="match status" value="1"/>
</dbReference>
<organism evidence="8 9">
    <name type="scientific">Aspergillus avenaceus</name>
    <dbReference type="NCBI Taxonomy" id="36643"/>
    <lineage>
        <taxon>Eukaryota</taxon>
        <taxon>Fungi</taxon>
        <taxon>Dikarya</taxon>
        <taxon>Ascomycota</taxon>
        <taxon>Pezizomycotina</taxon>
        <taxon>Eurotiomycetes</taxon>
        <taxon>Eurotiomycetidae</taxon>
        <taxon>Eurotiales</taxon>
        <taxon>Aspergillaceae</taxon>
        <taxon>Aspergillus</taxon>
        <taxon>Aspergillus subgen. Circumdati</taxon>
    </lineage>
</organism>
<dbReference type="Pfam" id="PF00282">
    <property type="entry name" value="Pyridoxal_deC"/>
    <property type="match status" value="1"/>
</dbReference>
<comment type="similarity">
    <text evidence="2 7">Belongs to the group II decarboxylase family.</text>
</comment>
<dbReference type="GO" id="GO:0019752">
    <property type="term" value="P:carboxylic acid metabolic process"/>
    <property type="evidence" value="ECO:0007669"/>
    <property type="project" value="InterPro"/>
</dbReference>
<keyword evidence="3" id="KW-0210">Decarboxylase</keyword>
<gene>
    <name evidence="8" type="ORF">BDV25DRAFT_71974</name>
</gene>
<dbReference type="PANTHER" id="PTHR11999">
    <property type="entry name" value="GROUP II PYRIDOXAL-5-PHOSPHATE DECARBOXYLASE"/>
    <property type="match status" value="1"/>
</dbReference>
<name>A0A5N6U183_ASPAV</name>
<sequence length="480" mass="53505">MDPTMPNLYGEISEFAERYYHIAKTGPILNHPSKKRLSTIENNTPPKAGRLIRDVIQEAEEILSYQLSTGHPRNFAFIPTPVSPVSWMGDAITSAYNPFGGSSVSGAGVCAVERSLIAWIAERFGLPPSAGGQFVSGASMACLTACTVARDQRLNDHTRCKGVAYVSEETHFCTRKALHIIGLLDYQIRTIRCDAAFHMNVDHLRQAITEDLEKGLSPFLVVATCGTTSTGAIDHLDQIADIARRHKLWLHVDAAYGGSVAFSSTHRKLLNGIERADSIAWDAHKWLFQTFSCGTILFREKSHALKSFASTANFCRDIEDEEDPHNPWNYGIELTRPARHMKLWFFLQVLGMNRVDQMIGRGFELLDLAVRELNKLPHWVVMAPPSLAIFNFRFAPENVNQGNLDKINERVSKELIARNAACIITTRVRGVVGLRMCTINPRTSDEDICRVVKELDHAAHAVYKDFRAAETGMTKDAGKV</sequence>
<dbReference type="PANTHER" id="PTHR11999:SF70">
    <property type="entry name" value="MIP05841P"/>
    <property type="match status" value="1"/>
</dbReference>
<evidence type="ECO:0000256" key="4">
    <source>
        <dbReference type="ARBA" id="ARBA00022898"/>
    </source>
</evidence>
<dbReference type="AlphaFoldDB" id="A0A5N6U183"/>
<evidence type="ECO:0000256" key="7">
    <source>
        <dbReference type="RuleBase" id="RU000382"/>
    </source>
</evidence>
<dbReference type="SUPFAM" id="SSF53383">
    <property type="entry name" value="PLP-dependent transferases"/>
    <property type="match status" value="1"/>
</dbReference>
<accession>A0A5N6U183</accession>
<keyword evidence="4 6" id="KW-0663">Pyridoxal phosphate</keyword>
<evidence type="ECO:0000313" key="9">
    <source>
        <dbReference type="Proteomes" id="UP000325780"/>
    </source>
</evidence>
<evidence type="ECO:0000256" key="6">
    <source>
        <dbReference type="PIRSR" id="PIRSR602129-50"/>
    </source>
</evidence>
<dbReference type="InterPro" id="IPR015421">
    <property type="entry name" value="PyrdxlP-dep_Trfase_major"/>
</dbReference>
<evidence type="ECO:0000256" key="2">
    <source>
        <dbReference type="ARBA" id="ARBA00009533"/>
    </source>
</evidence>
<keyword evidence="9" id="KW-1185">Reference proteome</keyword>
<dbReference type="Gene3D" id="3.40.640.10">
    <property type="entry name" value="Type I PLP-dependent aspartate aminotransferase-like (Major domain)"/>
    <property type="match status" value="1"/>
</dbReference>
<dbReference type="InterPro" id="IPR015422">
    <property type="entry name" value="PyrdxlP-dep_Trfase_small"/>
</dbReference>
<dbReference type="OrthoDB" id="2161780at2759"/>
<dbReference type="GO" id="GO:0030170">
    <property type="term" value="F:pyridoxal phosphate binding"/>
    <property type="evidence" value="ECO:0007669"/>
    <property type="project" value="InterPro"/>
</dbReference>
<keyword evidence="5 7" id="KW-0456">Lyase</keyword>
<evidence type="ECO:0000313" key="8">
    <source>
        <dbReference type="EMBL" id="KAE8152318.1"/>
    </source>
</evidence>
<dbReference type="Gene3D" id="3.90.1150.10">
    <property type="entry name" value="Aspartate Aminotransferase, domain 1"/>
    <property type="match status" value="1"/>
</dbReference>
<proteinExistence type="inferred from homology"/>
<evidence type="ECO:0000256" key="3">
    <source>
        <dbReference type="ARBA" id="ARBA00022793"/>
    </source>
</evidence>
<protein>
    <submittedName>
        <fullName evidence="8">Pyridoxal-dependent decarboxylase</fullName>
    </submittedName>
</protein>
<evidence type="ECO:0000256" key="1">
    <source>
        <dbReference type="ARBA" id="ARBA00001933"/>
    </source>
</evidence>
<dbReference type="Proteomes" id="UP000325780">
    <property type="component" value="Unassembled WGS sequence"/>
</dbReference>
<dbReference type="PROSITE" id="PS00392">
    <property type="entry name" value="DDC_GAD_HDC_YDC"/>
    <property type="match status" value="1"/>
</dbReference>
<dbReference type="InterPro" id="IPR010977">
    <property type="entry name" value="Aromatic_deC"/>
</dbReference>
<dbReference type="InterPro" id="IPR002129">
    <property type="entry name" value="PyrdxlP-dep_de-COase"/>
</dbReference>
<dbReference type="InterPro" id="IPR021115">
    <property type="entry name" value="Pyridoxal-P_BS"/>
</dbReference>
<dbReference type="EMBL" id="ML742055">
    <property type="protein sequence ID" value="KAE8152318.1"/>
    <property type="molecule type" value="Genomic_DNA"/>
</dbReference>
<feature type="modified residue" description="N6-(pyridoxal phosphate)lysine" evidence="6">
    <location>
        <position position="285"/>
    </location>
</feature>
<dbReference type="InterPro" id="IPR015424">
    <property type="entry name" value="PyrdxlP-dep_Trfase"/>
</dbReference>
<evidence type="ECO:0000256" key="5">
    <source>
        <dbReference type="ARBA" id="ARBA00023239"/>
    </source>
</evidence>